<reference evidence="3" key="2">
    <citation type="submission" date="2025-09" db="UniProtKB">
        <authorList>
            <consortium name="Ensembl"/>
        </authorList>
    </citation>
    <scope>IDENTIFICATION</scope>
</reference>
<accession>A0A3Q3CN04</accession>
<sequence length="105" mass="11468">MRKRTNSQTAEHDSGTTGTLLDSDTDLKQRTGREAAGPAAGGRLGLVGKLKRVVLWLLLVYVSIPFIIKLCPSIQAKLVFLNFGESACPESANRSICVSRRSFIY</sequence>
<feature type="transmembrane region" description="Helical" evidence="2">
    <location>
        <begin position="53"/>
        <end position="70"/>
    </location>
</feature>
<reference evidence="3" key="1">
    <citation type="submission" date="2025-08" db="UniProtKB">
        <authorList>
            <consortium name="Ensembl"/>
        </authorList>
    </citation>
    <scope>IDENTIFICATION</scope>
</reference>
<keyword evidence="2" id="KW-0812">Transmembrane</keyword>
<evidence type="ECO:0000313" key="3">
    <source>
        <dbReference type="Ensembl" id="ENSHBUP00000026362.1"/>
    </source>
</evidence>
<protein>
    <submittedName>
        <fullName evidence="3">Uncharacterized protein</fullName>
    </submittedName>
</protein>
<dbReference type="OMA" id="KLKRIMM"/>
<dbReference type="AlphaFoldDB" id="A0A3Q3CN04"/>
<keyword evidence="2" id="KW-0472">Membrane</keyword>
<organism evidence="3 4">
    <name type="scientific">Haplochromis burtoni</name>
    <name type="common">Burton's mouthbrooder</name>
    <name type="synonym">Chromis burtoni</name>
    <dbReference type="NCBI Taxonomy" id="8153"/>
    <lineage>
        <taxon>Eukaryota</taxon>
        <taxon>Metazoa</taxon>
        <taxon>Chordata</taxon>
        <taxon>Craniata</taxon>
        <taxon>Vertebrata</taxon>
        <taxon>Euteleostomi</taxon>
        <taxon>Actinopterygii</taxon>
        <taxon>Neopterygii</taxon>
        <taxon>Teleostei</taxon>
        <taxon>Neoteleostei</taxon>
        <taxon>Acanthomorphata</taxon>
        <taxon>Ovalentaria</taxon>
        <taxon>Cichlomorphae</taxon>
        <taxon>Cichliformes</taxon>
        <taxon>Cichlidae</taxon>
        <taxon>African cichlids</taxon>
        <taxon>Pseudocrenilabrinae</taxon>
        <taxon>Haplochromini</taxon>
        <taxon>Haplochromis</taxon>
    </lineage>
</organism>
<dbReference type="Proteomes" id="UP000264840">
    <property type="component" value="Unplaced"/>
</dbReference>
<feature type="region of interest" description="Disordered" evidence="1">
    <location>
        <begin position="1"/>
        <end position="40"/>
    </location>
</feature>
<evidence type="ECO:0000256" key="2">
    <source>
        <dbReference type="SAM" id="Phobius"/>
    </source>
</evidence>
<proteinExistence type="predicted"/>
<dbReference type="Ensembl" id="ENSHBUT00000003552.1">
    <property type="protein sequence ID" value="ENSHBUP00000026362.1"/>
    <property type="gene ID" value="ENSHBUG00000008980.1"/>
</dbReference>
<evidence type="ECO:0000256" key="1">
    <source>
        <dbReference type="SAM" id="MobiDB-lite"/>
    </source>
</evidence>
<keyword evidence="4" id="KW-1185">Reference proteome</keyword>
<keyword evidence="2" id="KW-1133">Transmembrane helix</keyword>
<dbReference type="GeneTree" id="ENSGT00940000179582"/>
<dbReference type="STRING" id="8153.ENSHBUP00000026362"/>
<name>A0A3Q3CN04_HAPBU</name>
<evidence type="ECO:0000313" key="4">
    <source>
        <dbReference type="Proteomes" id="UP000264840"/>
    </source>
</evidence>